<dbReference type="PANTHER" id="PTHR43622">
    <property type="entry name" value="3-DEHYDROQUINATE SYNTHASE"/>
    <property type="match status" value="1"/>
</dbReference>
<proteinExistence type="predicted"/>
<dbReference type="InterPro" id="IPR011761">
    <property type="entry name" value="ATP-grasp"/>
</dbReference>
<dbReference type="Proteomes" id="UP000836402">
    <property type="component" value="Unassembled WGS sequence"/>
</dbReference>
<comment type="caution">
    <text evidence="4">The sequence shown here is derived from an EMBL/GenBank/DDBJ whole genome shotgun (WGS) entry which is preliminary data.</text>
</comment>
<dbReference type="PANTHER" id="PTHR43622:SF3">
    <property type="entry name" value="2-EPI-5-EPI-VALIOLONE SYNTHASE"/>
    <property type="match status" value="1"/>
</dbReference>
<name>A0ABN7J594_9BASI</name>
<reference evidence="4" key="1">
    <citation type="submission" date="2020-10" db="EMBL/GenBank/DDBJ databases">
        <authorList>
            <person name="Sedaghatjoo S."/>
        </authorList>
    </citation>
    <scope>NUCLEOTIDE SEQUENCE</scope>
    <source>
        <strain evidence="4">AZH3</strain>
    </source>
</reference>
<protein>
    <recommendedName>
        <fullName evidence="3">ATP-grasp domain-containing protein</fullName>
    </recommendedName>
</protein>
<dbReference type="PROSITE" id="PS00867">
    <property type="entry name" value="CPSASE_2"/>
    <property type="match status" value="1"/>
</dbReference>
<gene>
    <name evidence="4" type="ORF">JKIAZH3_G9373</name>
</gene>
<dbReference type="SUPFAM" id="SSF56796">
    <property type="entry name" value="Dehydroquinate synthase-like"/>
    <property type="match status" value="1"/>
</dbReference>
<feature type="domain" description="ATP-grasp" evidence="3">
    <location>
        <begin position="379"/>
        <end position="593"/>
    </location>
</feature>
<keyword evidence="2" id="KW-0547">Nucleotide-binding</keyword>
<evidence type="ECO:0000259" key="3">
    <source>
        <dbReference type="PROSITE" id="PS50975"/>
    </source>
</evidence>
<keyword evidence="1" id="KW-0520">NAD</keyword>
<evidence type="ECO:0000256" key="1">
    <source>
        <dbReference type="ARBA" id="ARBA00023027"/>
    </source>
</evidence>
<accession>A0ABN7J594</accession>
<evidence type="ECO:0000256" key="2">
    <source>
        <dbReference type="PROSITE-ProRule" id="PRU00409"/>
    </source>
</evidence>
<organism evidence="4 5">
    <name type="scientific">Tilletia caries</name>
    <name type="common">wheat bunt fungus</name>
    <dbReference type="NCBI Taxonomy" id="13290"/>
    <lineage>
        <taxon>Eukaryota</taxon>
        <taxon>Fungi</taxon>
        <taxon>Dikarya</taxon>
        <taxon>Basidiomycota</taxon>
        <taxon>Ustilaginomycotina</taxon>
        <taxon>Exobasidiomycetes</taxon>
        <taxon>Tilletiales</taxon>
        <taxon>Tilletiaceae</taxon>
        <taxon>Tilletia</taxon>
    </lineage>
</organism>
<feature type="non-terminal residue" evidence="4">
    <location>
        <position position="1"/>
    </location>
</feature>
<evidence type="ECO:0000313" key="4">
    <source>
        <dbReference type="EMBL" id="CAD6947951.1"/>
    </source>
</evidence>
<sequence>GKKEPIASNCANGYEIHGGNRPSLIADFLKTLPIGQVRNGTVEIMKISHCSEKRTWDLPVKYGPHQLVESGYGRKENGSPELKNVADEVCRCSIWRMLELECGNLREIGLDRVIANGHGISPTLELAPFPPLRHGHAITVDMSYTVVLSHARDNELLHRSVEAIKKTRDGLQRFVLPGPKGYVNCVVANDTSEKELEATLAELKSYVKKRFPEYPGHGQDAFADADDLCADPAKILANKIAKGEYPSPTDKLQAKQSGVYLGPENAFTDGESSNPLKDREQGRVALVNGGRMQKSLYVVRALARQRYRVVFVEERGWGELCATRFSNAVSRFRLVPGAGTTVQDARAAQLMRERLGGGINTLIQDTHLAETLHEKDRFIDLVHDLGLEAPQSRIVRSPEEALNYLRQQEVSKGGVLLKAATVLDDVGRADMTTYPLHDARTNDVDWEQTEERVRRRLAFRISNATPFPAQEFIGGPGASEWCSHVTVWDGELVAFVCSPSNDMLMTYHNATETPIGQQALQWTQEFLRRLRKNPRWANARLTGQFSMDFIHQPALDRLVVIECNPRVHTAVCLLQDQSAFGLALAGKSSAMVTPSSTLTSISWLGHDLVGRYLFHLLPASLVKRVYGPSAGLSAKSSAWKDAYPLVYFAFYHVQWPALLLRQSFFRRKPFSRINVSTARIFECNWDLVSVLTSDWNDLLSSPRPSERA</sequence>
<dbReference type="InterPro" id="IPR050071">
    <property type="entry name" value="Dehydroquinate_synthase"/>
</dbReference>
<keyword evidence="5" id="KW-1185">Reference proteome</keyword>
<dbReference type="InterPro" id="IPR005479">
    <property type="entry name" value="CPAse_ATP-bd"/>
</dbReference>
<evidence type="ECO:0000313" key="5">
    <source>
        <dbReference type="Proteomes" id="UP000836402"/>
    </source>
</evidence>
<dbReference type="Gene3D" id="1.20.1090.10">
    <property type="entry name" value="Dehydroquinate synthase-like - alpha domain"/>
    <property type="match status" value="2"/>
</dbReference>
<dbReference type="SUPFAM" id="SSF56059">
    <property type="entry name" value="Glutathione synthetase ATP-binding domain-like"/>
    <property type="match status" value="1"/>
</dbReference>
<dbReference type="EMBL" id="CAJHJG010005153">
    <property type="protein sequence ID" value="CAD6947951.1"/>
    <property type="molecule type" value="Genomic_DNA"/>
</dbReference>
<keyword evidence="2" id="KW-0067">ATP-binding</keyword>
<dbReference type="PROSITE" id="PS50975">
    <property type="entry name" value="ATP_GRASP"/>
    <property type="match status" value="1"/>
</dbReference>